<reference evidence="1" key="1">
    <citation type="submission" date="2016-10" db="EMBL/GenBank/DDBJ databases">
        <authorList>
            <person name="de Groot N.N."/>
        </authorList>
    </citation>
    <scope>NUCLEOTIDE SEQUENCE</scope>
</reference>
<dbReference type="EMBL" id="FPHH01000131">
    <property type="protein sequence ID" value="SFV70078.1"/>
    <property type="molecule type" value="Genomic_DNA"/>
</dbReference>
<sequence length="167" mass="18485">MKNIILALLVAFSFIGCSSKSSEQTANAVPKLVVGKSLADLQLNDQNEKPQTLSKDTKIIFFSFAKATGHACNAFLESKPANFLQTHHAVYVADVSPAPSLIKKMFILPDLRDLKFPILLINDDKLSAEYSKGMHKDKIVVVHLDNEKIVSIENLTDKKGLEKLFSK</sequence>
<organism evidence="1">
    <name type="scientific">hydrothermal vent metagenome</name>
    <dbReference type="NCBI Taxonomy" id="652676"/>
    <lineage>
        <taxon>unclassified sequences</taxon>
        <taxon>metagenomes</taxon>
        <taxon>ecological metagenomes</taxon>
    </lineage>
</organism>
<name>A0A1W1CW24_9ZZZZ</name>
<evidence type="ECO:0000313" key="1">
    <source>
        <dbReference type="EMBL" id="SFV70078.1"/>
    </source>
</evidence>
<protein>
    <submittedName>
        <fullName evidence="1">FAD/FMN-containing dehydrogenases</fullName>
    </submittedName>
</protein>
<accession>A0A1W1CW24</accession>
<proteinExistence type="predicted"/>
<dbReference type="AlphaFoldDB" id="A0A1W1CW24"/>
<dbReference type="PROSITE" id="PS51257">
    <property type="entry name" value="PROKAR_LIPOPROTEIN"/>
    <property type="match status" value="1"/>
</dbReference>
<gene>
    <name evidence="1" type="ORF">MNB_SM-5-192</name>
</gene>